<comment type="caution">
    <text evidence="1">The sequence shown here is derived from an EMBL/GenBank/DDBJ whole genome shotgun (WGS) entry which is preliminary data.</text>
</comment>
<proteinExistence type="predicted"/>
<dbReference type="EMBL" id="BHYK01000063">
    <property type="protein sequence ID" value="GCD13150.1"/>
    <property type="molecule type" value="Genomic_DNA"/>
</dbReference>
<reference evidence="1 2" key="1">
    <citation type="submission" date="2018-11" db="EMBL/GenBank/DDBJ databases">
        <title>Genome sequencing and assembly of Clostridium tagluense strain A121.</title>
        <authorList>
            <person name="Murakami T."/>
            <person name="Segawa T."/>
            <person name="Shcherbakova V.A."/>
            <person name="Mori H."/>
            <person name="Yoshimura Y."/>
        </authorList>
    </citation>
    <scope>NUCLEOTIDE SEQUENCE [LARGE SCALE GENOMIC DNA]</scope>
    <source>
        <strain evidence="1 2">A121</strain>
    </source>
</reference>
<gene>
    <name evidence="1" type="ORF">Ctaglu_47730</name>
</gene>
<keyword evidence="2" id="KW-1185">Reference proteome</keyword>
<name>A0A401UUC4_9CLOT</name>
<organism evidence="1 2">
    <name type="scientific">Clostridium tagluense</name>
    <dbReference type="NCBI Taxonomy" id="360422"/>
    <lineage>
        <taxon>Bacteria</taxon>
        <taxon>Bacillati</taxon>
        <taxon>Bacillota</taxon>
        <taxon>Clostridia</taxon>
        <taxon>Eubacteriales</taxon>
        <taxon>Clostridiaceae</taxon>
        <taxon>Clostridium</taxon>
    </lineage>
</organism>
<accession>A0A401UUC4</accession>
<protein>
    <submittedName>
        <fullName evidence="1">Uncharacterized protein</fullName>
    </submittedName>
</protein>
<sequence length="146" mass="17590">MNKLMEAIVEMNTKGSLQTQGIRLADEEYCYKKLINEYNDRIDEIDEDNDEELFENLWFMKEKYKVRLENIKQEMCYLNKRIIETFGVIEEYLEFDLFIETFGLNEHEVDSDESFYDNLLMSSEKIGHVCRTGLIYNEKIVHRMLD</sequence>
<evidence type="ECO:0000313" key="2">
    <source>
        <dbReference type="Proteomes" id="UP000287872"/>
    </source>
</evidence>
<evidence type="ECO:0000313" key="1">
    <source>
        <dbReference type="EMBL" id="GCD13150.1"/>
    </source>
</evidence>
<dbReference type="RefSeq" id="WP_233439938.1">
    <property type="nucleotide sequence ID" value="NZ_BHYK01000063.1"/>
</dbReference>
<dbReference type="AlphaFoldDB" id="A0A401UUC4"/>
<dbReference type="Proteomes" id="UP000287872">
    <property type="component" value="Unassembled WGS sequence"/>
</dbReference>